<proteinExistence type="predicted"/>
<evidence type="ECO:0000313" key="1">
    <source>
        <dbReference type="EMBL" id="KDQ59630.1"/>
    </source>
</evidence>
<dbReference type="HOGENOM" id="CLU_033169_1_0_1"/>
<name>A0A067Q0E4_9AGAM</name>
<organism evidence="1 2">
    <name type="scientific">Jaapia argillacea MUCL 33604</name>
    <dbReference type="NCBI Taxonomy" id="933084"/>
    <lineage>
        <taxon>Eukaryota</taxon>
        <taxon>Fungi</taxon>
        <taxon>Dikarya</taxon>
        <taxon>Basidiomycota</taxon>
        <taxon>Agaricomycotina</taxon>
        <taxon>Agaricomycetes</taxon>
        <taxon>Agaricomycetidae</taxon>
        <taxon>Jaapiales</taxon>
        <taxon>Jaapiaceae</taxon>
        <taxon>Jaapia</taxon>
    </lineage>
</organism>
<reference evidence="2" key="1">
    <citation type="journal article" date="2014" name="Proc. Natl. Acad. Sci. U.S.A.">
        <title>Extensive sampling of basidiomycete genomes demonstrates inadequacy of the white-rot/brown-rot paradigm for wood decay fungi.</title>
        <authorList>
            <person name="Riley R."/>
            <person name="Salamov A.A."/>
            <person name="Brown D.W."/>
            <person name="Nagy L.G."/>
            <person name="Floudas D."/>
            <person name="Held B.W."/>
            <person name="Levasseur A."/>
            <person name="Lombard V."/>
            <person name="Morin E."/>
            <person name="Otillar R."/>
            <person name="Lindquist E.A."/>
            <person name="Sun H."/>
            <person name="LaButti K.M."/>
            <person name="Schmutz J."/>
            <person name="Jabbour D."/>
            <person name="Luo H."/>
            <person name="Baker S.E."/>
            <person name="Pisabarro A.G."/>
            <person name="Walton J.D."/>
            <person name="Blanchette R.A."/>
            <person name="Henrissat B."/>
            <person name="Martin F."/>
            <person name="Cullen D."/>
            <person name="Hibbett D.S."/>
            <person name="Grigoriev I.V."/>
        </authorList>
    </citation>
    <scope>NUCLEOTIDE SEQUENCE [LARGE SCALE GENOMIC DNA]</scope>
    <source>
        <strain evidence="2">MUCL 33604</strain>
    </source>
</reference>
<gene>
    <name evidence="1" type="ORF">JAAARDRAFT_56629</name>
</gene>
<keyword evidence="2" id="KW-1185">Reference proteome</keyword>
<dbReference type="OrthoDB" id="2685591at2759"/>
<dbReference type="InParanoid" id="A0A067Q0E4"/>
<accession>A0A067Q0E4</accession>
<dbReference type="Proteomes" id="UP000027265">
    <property type="component" value="Unassembled WGS sequence"/>
</dbReference>
<evidence type="ECO:0000313" key="2">
    <source>
        <dbReference type="Proteomes" id="UP000027265"/>
    </source>
</evidence>
<sequence>MARTQFYKNIVPALPKQGVTRCPPRIKLSAEARKILKIQHRTTAMSYQEDLNNAWAEIEAIKDKLAAKYSKSCARVGVDLHGGRGSLTKGRQNKTSAWNAFIWKMRQIMGEGTDPGCGVLTDITQDANLRARYEATSNKECELYVQELERYKATNAKAQRISARSKTNDIMHTVAAIEDELVNLGLQTNAEAMLVVVKGSTNMTTKPRLFTTERVENFLAGTLKMDPGDFVTHMEGCAIGGLRGAANHKNRLSSAWTFLRELINTKLVEVTGDAAATMKWTQYWWDIVTKYRVVVDGWPNSIPFGNLSDVVKTLHEYESLTRKWQKGKIFFKTLSEQEFAEMDEDQQQQIDNGEIDIPTRKTCSDKGQKRVHLAEGGGLSQKRKRTRAGVSSDERSSTWECHECDYKKAEKFQSIFESYEGKVELIVWDGGNSHSSNEGQRELI</sequence>
<dbReference type="AlphaFoldDB" id="A0A067Q0E4"/>
<protein>
    <submittedName>
        <fullName evidence="1">Uncharacterized protein</fullName>
    </submittedName>
</protein>
<dbReference type="EMBL" id="KL197715">
    <property type="protein sequence ID" value="KDQ59630.1"/>
    <property type="molecule type" value="Genomic_DNA"/>
</dbReference>
<dbReference type="STRING" id="933084.A0A067Q0E4"/>